<dbReference type="FunCoup" id="A0A7R8YQX1">
    <property type="interactions" value="2"/>
</dbReference>
<dbReference type="AlphaFoldDB" id="A0A7R8YQX1"/>
<name>A0A7R8YQX1_HERIL</name>
<feature type="chain" id="PRO_5031011510" evidence="2">
    <location>
        <begin position="19"/>
        <end position="367"/>
    </location>
</feature>
<dbReference type="InParanoid" id="A0A7R8YQX1"/>
<dbReference type="EMBL" id="LR899010">
    <property type="protein sequence ID" value="CAD7082311.1"/>
    <property type="molecule type" value="Genomic_DNA"/>
</dbReference>
<keyword evidence="4" id="KW-1185">Reference proteome</keyword>
<reference evidence="3 4" key="1">
    <citation type="submission" date="2020-11" db="EMBL/GenBank/DDBJ databases">
        <authorList>
            <person name="Wallbank WR R."/>
            <person name="Pardo Diaz C."/>
            <person name="Kozak K."/>
            <person name="Martin S."/>
            <person name="Jiggins C."/>
            <person name="Moest M."/>
            <person name="Warren A I."/>
            <person name="Generalovic N T."/>
            <person name="Byers J.R.P. K."/>
            <person name="Montejo-Kovacevich G."/>
            <person name="Yen C E."/>
        </authorList>
    </citation>
    <scope>NUCLEOTIDE SEQUENCE [LARGE SCALE GENOMIC DNA]</scope>
</reference>
<keyword evidence="2" id="KW-0732">Signal</keyword>
<feature type="region of interest" description="Disordered" evidence="1">
    <location>
        <begin position="313"/>
        <end position="356"/>
    </location>
</feature>
<evidence type="ECO:0000256" key="2">
    <source>
        <dbReference type="SAM" id="SignalP"/>
    </source>
</evidence>
<evidence type="ECO:0000313" key="4">
    <source>
        <dbReference type="Proteomes" id="UP000594454"/>
    </source>
</evidence>
<feature type="region of interest" description="Disordered" evidence="1">
    <location>
        <begin position="150"/>
        <end position="178"/>
    </location>
</feature>
<accession>A0A7R8YQX1</accession>
<gene>
    <name evidence="3" type="ORF">HERILL_LOCUS5355</name>
</gene>
<sequence>MKIRLFVVLLSALPAIRCDVSSASTGNALKDFPPYVKMILCPMQRQPWECFREQSGRVLDLLDNSYQTKWNQFKDEVNTEIVAKFQSRGFSASDKVKEKTQSIFENIETGVSDIKDFAESTANELLGREDDEQDIEYDFDDSLELDIDDADEKKKGGGNKIKKKKKKPFQGAITSHDDDDGTDDVELAADLLGGLGGGHGIKLPLKHGRSLGVTRGKKKKKKKAIMKILMIGSVIKSKIELLLKLLSAHLQIKFFAISVIGLLLNLVRFWLDIKGGHGPQKVIYYEHAHHQHHYDEHDDWDHGGYWRRSNTPSSEYATEGLDEDSPYSRVGRNDYFPSSPSASLRSSPSLTDAPNRMAYARQISPGV</sequence>
<evidence type="ECO:0000313" key="3">
    <source>
        <dbReference type="EMBL" id="CAD7082311.1"/>
    </source>
</evidence>
<feature type="compositionally biased region" description="Low complexity" evidence="1">
    <location>
        <begin position="337"/>
        <end position="349"/>
    </location>
</feature>
<evidence type="ECO:0000256" key="1">
    <source>
        <dbReference type="SAM" id="MobiDB-lite"/>
    </source>
</evidence>
<dbReference type="Proteomes" id="UP000594454">
    <property type="component" value="Chromosome 2"/>
</dbReference>
<dbReference type="OrthoDB" id="7429417at2759"/>
<feature type="signal peptide" evidence="2">
    <location>
        <begin position="1"/>
        <end position="18"/>
    </location>
</feature>
<organism evidence="3 4">
    <name type="scientific">Hermetia illucens</name>
    <name type="common">Black soldier fly</name>
    <dbReference type="NCBI Taxonomy" id="343691"/>
    <lineage>
        <taxon>Eukaryota</taxon>
        <taxon>Metazoa</taxon>
        <taxon>Ecdysozoa</taxon>
        <taxon>Arthropoda</taxon>
        <taxon>Hexapoda</taxon>
        <taxon>Insecta</taxon>
        <taxon>Pterygota</taxon>
        <taxon>Neoptera</taxon>
        <taxon>Endopterygota</taxon>
        <taxon>Diptera</taxon>
        <taxon>Brachycera</taxon>
        <taxon>Stratiomyomorpha</taxon>
        <taxon>Stratiomyidae</taxon>
        <taxon>Hermetiinae</taxon>
        <taxon>Hermetia</taxon>
    </lineage>
</organism>
<feature type="compositionally biased region" description="Basic residues" evidence="1">
    <location>
        <begin position="156"/>
        <end position="168"/>
    </location>
</feature>
<proteinExistence type="predicted"/>
<protein>
    <submittedName>
        <fullName evidence="3">Uncharacterized protein</fullName>
    </submittedName>
</protein>